<dbReference type="RefSeq" id="WP_079473030.1">
    <property type="nucleotide sequence ID" value="NZ_FUZZ01000005.1"/>
</dbReference>
<name>A0A1T5PBB3_9BACT</name>
<organism evidence="1 2">
    <name type="scientific">Chitinophaga ginsengisegetis</name>
    <dbReference type="NCBI Taxonomy" id="393003"/>
    <lineage>
        <taxon>Bacteria</taxon>
        <taxon>Pseudomonadati</taxon>
        <taxon>Bacteroidota</taxon>
        <taxon>Chitinophagia</taxon>
        <taxon>Chitinophagales</taxon>
        <taxon>Chitinophagaceae</taxon>
        <taxon>Chitinophaga</taxon>
    </lineage>
</organism>
<keyword evidence="2" id="KW-1185">Reference proteome</keyword>
<sequence length="183" mass="20731">MEVTRRAALKQLLYVSAGMAILPACLQHTSRTSLTLKNIQVDGDQEKMLAELVETIIPATTTPGAKELSAHLFTLIMMDDCYKKEDQQRWLSGMKSFEQASKKLNGHTFLDSTPAQREALLKTLEAVKDDKDDVSFFYRATKRLTIKAYTNSKYFLTKVNIYELVPARYHGCVPLKPITRKLA</sequence>
<gene>
    <name evidence="1" type="ORF">SAMN05660461_5786</name>
</gene>
<proteinExistence type="predicted"/>
<dbReference type="InterPro" id="IPR027056">
    <property type="entry name" value="Gluconate_2DH_su3"/>
</dbReference>
<protein>
    <submittedName>
        <fullName evidence="1">Gluconate 2-dehydrogenase subunit 3</fullName>
    </submittedName>
</protein>
<dbReference type="AlphaFoldDB" id="A0A1T5PBB3"/>
<dbReference type="Pfam" id="PF13618">
    <property type="entry name" value="Gluconate_2-dh3"/>
    <property type="match status" value="1"/>
</dbReference>
<dbReference type="EMBL" id="FUZZ01000005">
    <property type="protein sequence ID" value="SKD09893.1"/>
    <property type="molecule type" value="Genomic_DNA"/>
</dbReference>
<evidence type="ECO:0000313" key="1">
    <source>
        <dbReference type="EMBL" id="SKD09893.1"/>
    </source>
</evidence>
<evidence type="ECO:0000313" key="2">
    <source>
        <dbReference type="Proteomes" id="UP000190166"/>
    </source>
</evidence>
<dbReference type="Proteomes" id="UP000190166">
    <property type="component" value="Unassembled WGS sequence"/>
</dbReference>
<reference evidence="1 2" key="1">
    <citation type="submission" date="2017-02" db="EMBL/GenBank/DDBJ databases">
        <authorList>
            <person name="Peterson S.W."/>
        </authorList>
    </citation>
    <scope>NUCLEOTIDE SEQUENCE [LARGE SCALE GENOMIC DNA]</scope>
    <source>
        <strain evidence="1 2">DSM 18108</strain>
    </source>
</reference>
<accession>A0A1T5PBB3</accession>
<dbReference type="STRING" id="393003.SAMN05660461_5786"/>